<dbReference type="Pfam" id="PF00107">
    <property type="entry name" value="ADH_zinc_N"/>
    <property type="match status" value="1"/>
</dbReference>
<evidence type="ECO:0000313" key="5">
    <source>
        <dbReference type="EMBL" id="WRO22654.1"/>
    </source>
</evidence>
<keyword evidence="6" id="KW-1185">Reference proteome</keyword>
<dbReference type="InterPro" id="IPR050129">
    <property type="entry name" value="Zn_alcohol_dh"/>
</dbReference>
<keyword evidence="3" id="KW-0560">Oxidoreductase</keyword>
<evidence type="ECO:0000256" key="1">
    <source>
        <dbReference type="ARBA" id="ARBA00022723"/>
    </source>
</evidence>
<reference evidence="5 6" key="1">
    <citation type="submission" date="2023-04" db="EMBL/GenBank/DDBJ databases">
        <authorList>
            <person name="Hsu D."/>
        </authorList>
    </citation>
    <scope>NUCLEOTIDE SEQUENCE [LARGE SCALE GENOMIC DNA]</scope>
    <source>
        <strain evidence="5 6">MK1</strain>
    </source>
</reference>
<dbReference type="Gene3D" id="3.90.180.10">
    <property type="entry name" value="Medium-chain alcohol dehydrogenases, catalytic domain"/>
    <property type="match status" value="1"/>
</dbReference>
<keyword evidence="2" id="KW-0862">Zinc</keyword>
<dbReference type="PANTHER" id="PTHR43401:SF2">
    <property type="entry name" value="L-THREONINE 3-DEHYDROGENASE"/>
    <property type="match status" value="1"/>
</dbReference>
<dbReference type="CDD" id="cd08236">
    <property type="entry name" value="sugar_DH"/>
    <property type="match status" value="1"/>
</dbReference>
<protein>
    <submittedName>
        <fullName evidence="5">Galactitol-1-phosphate 5-dehydrogenase</fullName>
    </submittedName>
</protein>
<dbReference type="PANTHER" id="PTHR43401">
    <property type="entry name" value="L-THREONINE 3-DEHYDROGENASE"/>
    <property type="match status" value="1"/>
</dbReference>
<dbReference type="Gene3D" id="3.40.50.720">
    <property type="entry name" value="NAD(P)-binding Rossmann-like Domain"/>
    <property type="match status" value="1"/>
</dbReference>
<feature type="domain" description="Enoyl reductase (ER)" evidence="4">
    <location>
        <begin position="10"/>
        <end position="309"/>
    </location>
</feature>
<dbReference type="SUPFAM" id="SSF51735">
    <property type="entry name" value="NAD(P)-binding Rossmann-fold domains"/>
    <property type="match status" value="1"/>
</dbReference>
<dbReference type="InterPro" id="IPR036291">
    <property type="entry name" value="NAD(P)-bd_dom_sf"/>
</dbReference>
<dbReference type="GO" id="GO:0016491">
    <property type="term" value="F:oxidoreductase activity"/>
    <property type="evidence" value="ECO:0007669"/>
    <property type="project" value="UniProtKB-KW"/>
</dbReference>
<sequence length="348" mass="38176">MKALKLYDPGDIRVDETDLPAIKEDEVLVKVMACGVCGSDIPRVLHYGAYRKGLTVGHEFSGVIAESRDTSGKWQAGQRVVAAPLIPCFQCEWCQKGHYSLCEDYNYLGSRCDGAMAEYVAVPTDNLLELPEDVPFEAGAMVDPAANAIHGAWKAKINQGDTVAIYGMGPIGLFAVQYAKICGAAKVVGIDIMDEKLELAQKAGADVVINGIKEDPVKAVRELFGAGVQVVLDTSGSKIAQNQAVLSAAKHGRIGFVGISHDKLELSKEAVNNILRRELMIHGSWNSFSQPFPGDEWRLSIKYMQEGKFWDQSFISHRLTLNEGPDIFNKLNDKSFYFSKIMFLPQEG</sequence>
<dbReference type="Pfam" id="PF08240">
    <property type="entry name" value="ADH_N"/>
    <property type="match status" value="1"/>
</dbReference>
<keyword evidence="1" id="KW-0479">Metal-binding</keyword>
<organism evidence="5 6">
    <name type="scientific">Metallumcola ferriviriculae</name>
    <dbReference type="NCBI Taxonomy" id="3039180"/>
    <lineage>
        <taxon>Bacteria</taxon>
        <taxon>Bacillati</taxon>
        <taxon>Bacillota</taxon>
        <taxon>Clostridia</taxon>
        <taxon>Neomoorellales</taxon>
        <taxon>Desulfitibacteraceae</taxon>
        <taxon>Metallumcola</taxon>
    </lineage>
</organism>
<accession>A0AAU0US35</accession>
<dbReference type="Proteomes" id="UP001329915">
    <property type="component" value="Chromosome"/>
</dbReference>
<dbReference type="RefSeq" id="WP_366922061.1">
    <property type="nucleotide sequence ID" value="NZ_CP121694.1"/>
</dbReference>
<dbReference type="InterPro" id="IPR011032">
    <property type="entry name" value="GroES-like_sf"/>
</dbReference>
<name>A0AAU0US35_9FIRM</name>
<dbReference type="EMBL" id="CP121694">
    <property type="protein sequence ID" value="WRO22654.1"/>
    <property type="molecule type" value="Genomic_DNA"/>
</dbReference>
<proteinExistence type="predicted"/>
<dbReference type="KEGG" id="dbc:MFMK1_002492"/>
<dbReference type="GO" id="GO:0046872">
    <property type="term" value="F:metal ion binding"/>
    <property type="evidence" value="ECO:0007669"/>
    <property type="project" value="UniProtKB-KW"/>
</dbReference>
<dbReference type="InterPro" id="IPR013149">
    <property type="entry name" value="ADH-like_C"/>
</dbReference>
<gene>
    <name evidence="5" type="ORF">MFMK1_002492</name>
</gene>
<dbReference type="SMART" id="SM00829">
    <property type="entry name" value="PKS_ER"/>
    <property type="match status" value="1"/>
</dbReference>
<dbReference type="AlphaFoldDB" id="A0AAU0US35"/>
<evidence type="ECO:0000256" key="3">
    <source>
        <dbReference type="ARBA" id="ARBA00023002"/>
    </source>
</evidence>
<dbReference type="SUPFAM" id="SSF50129">
    <property type="entry name" value="GroES-like"/>
    <property type="match status" value="1"/>
</dbReference>
<dbReference type="InterPro" id="IPR020843">
    <property type="entry name" value="ER"/>
</dbReference>
<evidence type="ECO:0000259" key="4">
    <source>
        <dbReference type="SMART" id="SM00829"/>
    </source>
</evidence>
<evidence type="ECO:0000313" key="6">
    <source>
        <dbReference type="Proteomes" id="UP001329915"/>
    </source>
</evidence>
<dbReference type="InterPro" id="IPR013154">
    <property type="entry name" value="ADH-like_N"/>
</dbReference>
<evidence type="ECO:0000256" key="2">
    <source>
        <dbReference type="ARBA" id="ARBA00022833"/>
    </source>
</evidence>